<evidence type="ECO:0000259" key="2">
    <source>
        <dbReference type="Pfam" id="PF07589"/>
    </source>
</evidence>
<dbReference type="AlphaFoldDB" id="A0A540VPS7"/>
<dbReference type="NCBIfam" id="TIGR02595">
    <property type="entry name" value="PEP_CTERM"/>
    <property type="match status" value="1"/>
</dbReference>
<dbReference type="InterPro" id="IPR013424">
    <property type="entry name" value="Ice-binding_C"/>
</dbReference>
<organism evidence="3 4">
    <name type="scientific">Spiribacter salinus</name>
    <dbReference type="NCBI Taxonomy" id="1335746"/>
    <lineage>
        <taxon>Bacteria</taxon>
        <taxon>Pseudomonadati</taxon>
        <taxon>Pseudomonadota</taxon>
        <taxon>Gammaproteobacteria</taxon>
        <taxon>Chromatiales</taxon>
        <taxon>Ectothiorhodospiraceae</taxon>
        <taxon>Spiribacter</taxon>
    </lineage>
</organism>
<dbReference type="Proteomes" id="UP000315400">
    <property type="component" value="Unassembled WGS sequence"/>
</dbReference>
<comment type="caution">
    <text evidence="3">The sequence shown here is derived from an EMBL/GenBank/DDBJ whole genome shotgun (WGS) entry which is preliminary data.</text>
</comment>
<feature type="chain" id="PRO_5021932950" evidence="1">
    <location>
        <begin position="24"/>
        <end position="270"/>
    </location>
</feature>
<gene>
    <name evidence="3" type="ORF">FKY71_12065</name>
</gene>
<feature type="signal peptide" evidence="1">
    <location>
        <begin position="1"/>
        <end position="23"/>
    </location>
</feature>
<dbReference type="Pfam" id="PF07589">
    <property type="entry name" value="PEP-CTERM"/>
    <property type="match status" value="1"/>
</dbReference>
<accession>A0A540VPS7</accession>
<feature type="domain" description="Ice-binding protein C-terminal" evidence="2">
    <location>
        <begin position="241"/>
        <end position="265"/>
    </location>
</feature>
<evidence type="ECO:0000256" key="1">
    <source>
        <dbReference type="SAM" id="SignalP"/>
    </source>
</evidence>
<sequence>MNRYLVNGAVGSALLLAASGASADEIIDLFDEPAGSDQTVIADSDNLTDFDEDGPFGTVLGGYRDLFVQYFGEDSATDRSVMTVENGTLSFSNDDGVTGYAEVTWDGQDNSSDVALDNFVFDLTGGGTADSFLIETLTSDLGWSFEIQAWTDATSFSTINVDADEVDPEGAPTFFNIPFAAFGNCGFLGGEGDPLNSVTCGDNPVDFTSLVALQARINVNEEGTPGQGTGSLDLSIGSATAVPEPATIGLLGIGLLATAAGFRRRHTQSE</sequence>
<keyword evidence="1" id="KW-0732">Signal</keyword>
<evidence type="ECO:0000313" key="4">
    <source>
        <dbReference type="Proteomes" id="UP000315400"/>
    </source>
</evidence>
<dbReference type="EMBL" id="VIFK01000138">
    <property type="protein sequence ID" value="TQE98774.1"/>
    <property type="molecule type" value="Genomic_DNA"/>
</dbReference>
<proteinExistence type="predicted"/>
<reference evidence="3 4" key="1">
    <citation type="submission" date="2019-06" db="EMBL/GenBank/DDBJ databases">
        <title>Metagenome assembled Genome of Spiribacter salinus SL48-SHIP from the microbial mat of Salt Lake 48 (Novosibirsk region, Russia).</title>
        <authorList>
            <person name="Shipova A."/>
            <person name="Rozanov A.S."/>
            <person name="Bryanskaya A.V."/>
            <person name="Peltek S.E."/>
        </authorList>
    </citation>
    <scope>NUCLEOTIDE SEQUENCE [LARGE SCALE GENOMIC DNA]</scope>
    <source>
        <strain evidence="3">SL48-SHIP-2</strain>
    </source>
</reference>
<protein>
    <submittedName>
        <fullName evidence="3">PEP-CTERM sorting domain-containing protein</fullName>
    </submittedName>
</protein>
<evidence type="ECO:0000313" key="3">
    <source>
        <dbReference type="EMBL" id="TQE98774.1"/>
    </source>
</evidence>
<name>A0A540VPS7_9GAMM</name>